<sequence length="73" mass="8658">MFLKRKQDDHLVEILSLSDLFNPLLKVAVGRSHYGEELQDPENFEKSELIFPSGEELPRCWIDVHYRDSELRQ</sequence>
<dbReference type="RefSeq" id="WP_153250785.1">
    <property type="nucleotide sequence ID" value="NZ_CP044205.1"/>
</dbReference>
<protein>
    <submittedName>
        <fullName evidence="1">Acetyltransferase</fullName>
    </submittedName>
</protein>
<accession>A0A5Q0BM32</accession>
<keyword evidence="2" id="KW-1185">Reference proteome</keyword>
<evidence type="ECO:0000313" key="1">
    <source>
        <dbReference type="EMBL" id="QFY44820.1"/>
    </source>
</evidence>
<dbReference type="AlphaFoldDB" id="A0A5Q0BM32"/>
<dbReference type="EMBL" id="CP044205">
    <property type="protein sequence ID" value="QFY44820.1"/>
    <property type="molecule type" value="Genomic_DNA"/>
</dbReference>
<keyword evidence="1" id="KW-0808">Transferase</keyword>
<dbReference type="GO" id="GO:0016740">
    <property type="term" value="F:transferase activity"/>
    <property type="evidence" value="ECO:0007669"/>
    <property type="project" value="UniProtKB-KW"/>
</dbReference>
<organism evidence="1 2">
    <name type="scientific">Candidatus Methylospira mobilis</name>
    <dbReference type="NCBI Taxonomy" id="1808979"/>
    <lineage>
        <taxon>Bacteria</taxon>
        <taxon>Pseudomonadati</taxon>
        <taxon>Pseudomonadota</taxon>
        <taxon>Gammaproteobacteria</taxon>
        <taxon>Methylococcales</taxon>
        <taxon>Methylococcaceae</taxon>
        <taxon>Candidatus Methylospira</taxon>
    </lineage>
</organism>
<reference evidence="1 2" key="1">
    <citation type="submission" date="2019-09" db="EMBL/GenBank/DDBJ databases">
        <title>Ecophysiology of the spiral-shaped methanotroph Methylospira mobilis as revealed by the complete genome sequence.</title>
        <authorList>
            <person name="Oshkin I.Y."/>
            <person name="Dedysh S.N."/>
            <person name="Miroshnikov K."/>
            <person name="Danilova O.V."/>
            <person name="Hakobyan A."/>
            <person name="Liesack W."/>
        </authorList>
    </citation>
    <scope>NUCLEOTIDE SEQUENCE [LARGE SCALE GENOMIC DNA]</scope>
    <source>
        <strain evidence="1 2">Shm1</strain>
    </source>
</reference>
<dbReference type="Proteomes" id="UP000325755">
    <property type="component" value="Chromosome"/>
</dbReference>
<proteinExistence type="predicted"/>
<evidence type="ECO:0000313" key="2">
    <source>
        <dbReference type="Proteomes" id="UP000325755"/>
    </source>
</evidence>
<name>A0A5Q0BM32_9GAMM</name>
<dbReference type="InParanoid" id="A0A5Q0BM32"/>
<dbReference type="KEGG" id="mmob:F6R98_21105"/>
<dbReference type="OrthoDB" id="9810649at2"/>
<gene>
    <name evidence="1" type="ORF">F6R98_21105</name>
</gene>